<feature type="binding site" evidence="7">
    <location>
        <position position="109"/>
    </location>
    <ligand>
        <name>Zn(2+)</name>
        <dbReference type="ChEBI" id="CHEBI:29105"/>
    </ligand>
</feature>
<dbReference type="NCBIfam" id="TIGR03838">
    <property type="entry name" value="queuosine_YadB"/>
    <property type="match status" value="1"/>
</dbReference>
<dbReference type="GO" id="GO:0006424">
    <property type="term" value="P:glutamyl-tRNA aminoacylation"/>
    <property type="evidence" value="ECO:0007669"/>
    <property type="project" value="InterPro"/>
</dbReference>
<feature type="short sequence motif" description="'KMSKS' region" evidence="7">
    <location>
        <begin position="244"/>
        <end position="248"/>
    </location>
</feature>
<dbReference type="RefSeq" id="WP_072428017.1">
    <property type="nucleotide sequence ID" value="NZ_FPKR01000005.1"/>
</dbReference>
<evidence type="ECO:0000256" key="3">
    <source>
        <dbReference type="ARBA" id="ARBA00022741"/>
    </source>
</evidence>
<keyword evidence="5 7" id="KW-0067">ATP-binding</keyword>
<dbReference type="InterPro" id="IPR000924">
    <property type="entry name" value="Glu/Gln-tRNA-synth"/>
</dbReference>
<dbReference type="AlphaFoldDB" id="A0A1K2HF80"/>
<dbReference type="OrthoDB" id="9807503at2"/>
<protein>
    <recommendedName>
        <fullName evidence="7">Glutamyl-Q tRNA(Asp) synthetase</fullName>
        <shortName evidence="7">Glu-Q-RSs</shortName>
        <ecNumber evidence="7">6.1.1.-</ecNumber>
    </recommendedName>
</protein>
<evidence type="ECO:0000256" key="5">
    <source>
        <dbReference type="ARBA" id="ARBA00022840"/>
    </source>
</evidence>
<evidence type="ECO:0000259" key="9">
    <source>
        <dbReference type="Pfam" id="PF00749"/>
    </source>
</evidence>
<dbReference type="SUPFAM" id="SSF52374">
    <property type="entry name" value="Nucleotidylyl transferase"/>
    <property type="match status" value="1"/>
</dbReference>
<evidence type="ECO:0000256" key="7">
    <source>
        <dbReference type="HAMAP-Rule" id="MF_01428"/>
    </source>
</evidence>
<dbReference type="Proteomes" id="UP000186513">
    <property type="component" value="Unassembled WGS sequence"/>
</dbReference>
<keyword evidence="6 7" id="KW-0030">Aminoacyl-tRNA synthetase</keyword>
<dbReference type="InterPro" id="IPR049940">
    <property type="entry name" value="GluQ/Sye"/>
</dbReference>
<dbReference type="HAMAP" id="MF_01428">
    <property type="entry name" value="Glu_Q_tRNA_synth"/>
    <property type="match status" value="1"/>
</dbReference>
<evidence type="ECO:0000256" key="2">
    <source>
        <dbReference type="ARBA" id="ARBA00022723"/>
    </source>
</evidence>
<sequence>MVISKDTASISQPYRGRFAPSPTGPLHEGSLLTAVASFLEARVQGGEWLLRMEDLDPPREMPGAADDILRTLEAFGFAWDGELRYQSRRLEYYRAVLDDLLREGRAYGCACTRKEIAEAGKMGIDGALYPGFCRNGPRAGRAPRAWRLRVEAPALISFDDAIQGVQAQDLISQVGDFVLLRADGYFAYQLAVVVDDADQGINHIVRGADLLDSTPRQLYLQQCLGYRRPNYAHLPILTNAAGEKLSKQTLAPALDKGRVSELLWQALQRLGQSPDSRLRGALPTEIWAWARENWQLGRVPRLAKLSEPVFGAM</sequence>
<comment type="cofactor">
    <cofactor evidence="7">
        <name>Zn(2+)</name>
        <dbReference type="ChEBI" id="CHEBI:29105"/>
    </cofactor>
    <text evidence="7">Binds 1 zinc ion per subunit.</text>
</comment>
<dbReference type="Gene3D" id="3.40.50.620">
    <property type="entry name" value="HUPs"/>
    <property type="match status" value="1"/>
</dbReference>
<evidence type="ECO:0000313" key="10">
    <source>
        <dbReference type="EMBL" id="SFZ75177.1"/>
    </source>
</evidence>
<dbReference type="EC" id="6.1.1.-" evidence="7"/>
<dbReference type="InterPro" id="IPR022380">
    <property type="entry name" value="Glu-Q_tRNA(Asp)_Synthase"/>
</dbReference>
<keyword evidence="8" id="KW-0648">Protein biosynthesis</keyword>
<keyword evidence="1 7" id="KW-0436">Ligase</keyword>
<feature type="binding site" evidence="7">
    <location>
        <position position="247"/>
    </location>
    <ligand>
        <name>ATP</name>
        <dbReference type="ChEBI" id="CHEBI:30616"/>
    </ligand>
</feature>
<dbReference type="GO" id="GO:0006400">
    <property type="term" value="P:tRNA modification"/>
    <property type="evidence" value="ECO:0007669"/>
    <property type="project" value="InterPro"/>
</dbReference>
<keyword evidence="11" id="KW-1185">Reference proteome</keyword>
<dbReference type="STRING" id="1121279.SAMN02745887_01492"/>
<keyword evidence="4 7" id="KW-0862">Zinc</keyword>
<accession>A0A1K2HF80</accession>
<dbReference type="GO" id="GO:0005829">
    <property type="term" value="C:cytosol"/>
    <property type="evidence" value="ECO:0007669"/>
    <property type="project" value="TreeGrafter"/>
</dbReference>
<feature type="domain" description="Glutamyl/glutaminyl-tRNA synthetase class Ib catalytic" evidence="9">
    <location>
        <begin position="15"/>
        <end position="274"/>
    </location>
</feature>
<evidence type="ECO:0000313" key="11">
    <source>
        <dbReference type="Proteomes" id="UP000186513"/>
    </source>
</evidence>
<feature type="short sequence motif" description="'HIGH' region" evidence="7">
    <location>
        <begin position="20"/>
        <end position="30"/>
    </location>
</feature>
<dbReference type="InterPro" id="IPR020058">
    <property type="entry name" value="Glu/Gln-tRNA-synth_Ib_cat-dom"/>
</dbReference>
<feature type="binding site" evidence="7">
    <location>
        <position position="133"/>
    </location>
    <ligand>
        <name>Zn(2+)</name>
        <dbReference type="ChEBI" id="CHEBI:29105"/>
    </ligand>
</feature>
<dbReference type="FunFam" id="3.40.50.620:FF:000093">
    <property type="entry name" value="Glutamyl-Q tRNA(Asp) synthetase"/>
    <property type="match status" value="1"/>
</dbReference>
<feature type="binding site" evidence="7">
    <location>
        <position position="188"/>
    </location>
    <ligand>
        <name>L-glutamate</name>
        <dbReference type="ChEBI" id="CHEBI:29985"/>
    </ligand>
</feature>
<name>A0A1K2HF80_9NEIS</name>
<feature type="binding site" evidence="7">
    <location>
        <position position="53"/>
    </location>
    <ligand>
        <name>L-glutamate</name>
        <dbReference type="ChEBI" id="CHEBI:29985"/>
    </ligand>
</feature>
<evidence type="ECO:0000256" key="4">
    <source>
        <dbReference type="ARBA" id="ARBA00022833"/>
    </source>
</evidence>
<feature type="binding site" evidence="7">
    <location>
        <position position="206"/>
    </location>
    <ligand>
        <name>L-glutamate</name>
        <dbReference type="ChEBI" id="CHEBI:29985"/>
    </ligand>
</feature>
<dbReference type="EMBL" id="FPKR01000005">
    <property type="protein sequence ID" value="SFZ75177.1"/>
    <property type="molecule type" value="Genomic_DNA"/>
</dbReference>
<evidence type="ECO:0000256" key="6">
    <source>
        <dbReference type="ARBA" id="ARBA00023146"/>
    </source>
</evidence>
<dbReference type="Pfam" id="PF00749">
    <property type="entry name" value="tRNA-synt_1c"/>
    <property type="match status" value="1"/>
</dbReference>
<comment type="function">
    <text evidence="7">Catalyzes the tRNA-independent activation of glutamate in presence of ATP and the subsequent transfer of glutamate onto a tRNA(Asp). Glutamate is transferred on the 2-amino-5-(4,5-dihydroxy-2-cyclopenten-1-yl) moiety of the queuosine in the wobble position of the QUC anticodon.</text>
</comment>
<comment type="similarity">
    <text evidence="7">Belongs to the class-I aminoacyl-tRNA synthetase family. GluQ subfamily.</text>
</comment>
<reference evidence="10 11" key="1">
    <citation type="submission" date="2016-11" db="EMBL/GenBank/DDBJ databases">
        <authorList>
            <person name="Jaros S."/>
            <person name="Januszkiewicz K."/>
            <person name="Wedrychowicz H."/>
        </authorList>
    </citation>
    <scope>NUCLEOTIDE SEQUENCE [LARGE SCALE GENOMIC DNA]</scope>
    <source>
        <strain evidence="10 11">DSM 18899</strain>
    </source>
</reference>
<feature type="binding site" evidence="7">
    <location>
        <position position="111"/>
    </location>
    <ligand>
        <name>Zn(2+)</name>
        <dbReference type="ChEBI" id="CHEBI:29105"/>
    </ligand>
</feature>
<dbReference type="GO" id="GO:0008270">
    <property type="term" value="F:zinc ion binding"/>
    <property type="evidence" value="ECO:0007669"/>
    <property type="project" value="UniProtKB-UniRule"/>
</dbReference>
<keyword evidence="2 7" id="KW-0479">Metal-binding</keyword>
<dbReference type="PANTHER" id="PTHR43311">
    <property type="entry name" value="GLUTAMATE--TRNA LIGASE"/>
    <property type="match status" value="1"/>
</dbReference>
<evidence type="ECO:0000256" key="1">
    <source>
        <dbReference type="ARBA" id="ARBA00022598"/>
    </source>
</evidence>
<feature type="binding site" evidence="7">
    <location>
        <position position="129"/>
    </location>
    <ligand>
        <name>Zn(2+)</name>
        <dbReference type="ChEBI" id="CHEBI:29105"/>
    </ligand>
</feature>
<dbReference type="PRINTS" id="PR00987">
    <property type="entry name" value="TRNASYNTHGLU"/>
</dbReference>
<dbReference type="GO" id="GO:0005524">
    <property type="term" value="F:ATP binding"/>
    <property type="evidence" value="ECO:0007669"/>
    <property type="project" value="UniProtKB-KW"/>
</dbReference>
<dbReference type="GO" id="GO:0004818">
    <property type="term" value="F:glutamate-tRNA ligase activity"/>
    <property type="evidence" value="ECO:0007669"/>
    <property type="project" value="TreeGrafter"/>
</dbReference>
<dbReference type="InterPro" id="IPR014729">
    <property type="entry name" value="Rossmann-like_a/b/a_fold"/>
</dbReference>
<dbReference type="NCBIfam" id="NF004314">
    <property type="entry name" value="PRK05710.1-3"/>
    <property type="match status" value="1"/>
</dbReference>
<feature type="binding site" evidence="7">
    <location>
        <begin position="17"/>
        <end position="21"/>
    </location>
    <ligand>
        <name>L-glutamate</name>
        <dbReference type="ChEBI" id="CHEBI:29985"/>
    </ligand>
</feature>
<gene>
    <name evidence="7" type="primary">gluQ</name>
    <name evidence="10" type="ORF">SAMN02745887_01492</name>
</gene>
<proteinExistence type="inferred from homology"/>
<keyword evidence="3 7" id="KW-0547">Nucleotide-binding</keyword>
<dbReference type="PANTHER" id="PTHR43311:SF1">
    <property type="entry name" value="GLUTAMYL-Q TRNA(ASP) SYNTHETASE"/>
    <property type="match status" value="1"/>
</dbReference>
<evidence type="ECO:0000256" key="8">
    <source>
        <dbReference type="RuleBase" id="RU363037"/>
    </source>
</evidence>
<organism evidence="10 11">
    <name type="scientific">Chitinimonas taiwanensis DSM 18899</name>
    <dbReference type="NCBI Taxonomy" id="1121279"/>
    <lineage>
        <taxon>Bacteria</taxon>
        <taxon>Pseudomonadati</taxon>
        <taxon>Pseudomonadota</taxon>
        <taxon>Betaproteobacteria</taxon>
        <taxon>Neisseriales</taxon>
        <taxon>Chitinibacteraceae</taxon>
        <taxon>Chitinimonas</taxon>
    </lineage>
</organism>